<name>A0ABU6UIY1_9FABA</name>
<evidence type="ECO:0000313" key="2">
    <source>
        <dbReference type="Proteomes" id="UP001341840"/>
    </source>
</evidence>
<reference evidence="1 2" key="1">
    <citation type="journal article" date="2023" name="Plants (Basel)">
        <title>Bridging the Gap: Combining Genomics and Transcriptomics Approaches to Understand Stylosanthes scabra, an Orphan Legume from the Brazilian Caatinga.</title>
        <authorList>
            <person name="Ferreira-Neto J.R.C."/>
            <person name="da Silva M.D."/>
            <person name="Binneck E."/>
            <person name="de Melo N.F."/>
            <person name="da Silva R.H."/>
            <person name="de Melo A.L.T.M."/>
            <person name="Pandolfi V."/>
            <person name="Bustamante F.O."/>
            <person name="Brasileiro-Vidal A.C."/>
            <person name="Benko-Iseppon A.M."/>
        </authorList>
    </citation>
    <scope>NUCLEOTIDE SEQUENCE [LARGE SCALE GENOMIC DNA]</scope>
    <source>
        <tissue evidence="1">Leaves</tissue>
    </source>
</reference>
<dbReference type="Proteomes" id="UP001341840">
    <property type="component" value="Unassembled WGS sequence"/>
</dbReference>
<dbReference type="EMBL" id="JASCZI010121168">
    <property type="protein sequence ID" value="MED6160265.1"/>
    <property type="molecule type" value="Genomic_DNA"/>
</dbReference>
<sequence>MGWGFSLYILSDFSGTGSSLESWRSIREEHRVFSFLRKSSLPLCIYGERVVSVYILESWIHKGITLHAYRNLSSRISRLNLSLSFNKWISWPDTTLRPIWHGYAYWTKRAMVGYGILYFLNK</sequence>
<keyword evidence="2" id="KW-1185">Reference proteome</keyword>
<evidence type="ECO:0000313" key="1">
    <source>
        <dbReference type="EMBL" id="MED6160265.1"/>
    </source>
</evidence>
<protein>
    <recommendedName>
        <fullName evidence="3">Maturase K</fullName>
    </recommendedName>
</protein>
<comment type="caution">
    <text evidence="1">The sequence shown here is derived from an EMBL/GenBank/DDBJ whole genome shotgun (WGS) entry which is preliminary data.</text>
</comment>
<accession>A0ABU6UIY1</accession>
<organism evidence="1 2">
    <name type="scientific">Stylosanthes scabra</name>
    <dbReference type="NCBI Taxonomy" id="79078"/>
    <lineage>
        <taxon>Eukaryota</taxon>
        <taxon>Viridiplantae</taxon>
        <taxon>Streptophyta</taxon>
        <taxon>Embryophyta</taxon>
        <taxon>Tracheophyta</taxon>
        <taxon>Spermatophyta</taxon>
        <taxon>Magnoliopsida</taxon>
        <taxon>eudicotyledons</taxon>
        <taxon>Gunneridae</taxon>
        <taxon>Pentapetalae</taxon>
        <taxon>rosids</taxon>
        <taxon>fabids</taxon>
        <taxon>Fabales</taxon>
        <taxon>Fabaceae</taxon>
        <taxon>Papilionoideae</taxon>
        <taxon>50 kb inversion clade</taxon>
        <taxon>dalbergioids sensu lato</taxon>
        <taxon>Dalbergieae</taxon>
        <taxon>Pterocarpus clade</taxon>
        <taxon>Stylosanthes</taxon>
    </lineage>
</organism>
<proteinExistence type="predicted"/>
<gene>
    <name evidence="1" type="ORF">PIB30_049953</name>
</gene>
<evidence type="ECO:0008006" key="3">
    <source>
        <dbReference type="Google" id="ProtNLM"/>
    </source>
</evidence>